<evidence type="ECO:0000313" key="4">
    <source>
        <dbReference type="Proteomes" id="UP000765509"/>
    </source>
</evidence>
<gene>
    <name evidence="3" type="ORF">O181_028003</name>
</gene>
<reference evidence="3" key="1">
    <citation type="submission" date="2021-03" db="EMBL/GenBank/DDBJ databases">
        <title>Draft genome sequence of rust myrtle Austropuccinia psidii MF-1, a brazilian biotype.</title>
        <authorList>
            <person name="Quecine M.C."/>
            <person name="Pachon D.M.R."/>
            <person name="Bonatelli M.L."/>
            <person name="Correr F.H."/>
            <person name="Franceschini L.M."/>
            <person name="Leite T.F."/>
            <person name="Margarido G.R.A."/>
            <person name="Almeida C.A."/>
            <person name="Ferrarezi J.A."/>
            <person name="Labate C.A."/>
        </authorList>
    </citation>
    <scope>NUCLEOTIDE SEQUENCE</scope>
    <source>
        <strain evidence="3">MF-1</strain>
    </source>
</reference>
<proteinExistence type="predicted"/>
<name>A0A9Q3H1E9_9BASI</name>
<dbReference type="EMBL" id="AVOT02009535">
    <property type="protein sequence ID" value="MBW0488288.1"/>
    <property type="molecule type" value="Genomic_DNA"/>
</dbReference>
<accession>A0A9Q3H1E9</accession>
<feature type="region of interest" description="Disordered" evidence="2">
    <location>
        <begin position="1"/>
        <end position="26"/>
    </location>
</feature>
<dbReference type="AlphaFoldDB" id="A0A9Q3H1E9"/>
<comment type="caution">
    <text evidence="3">The sequence shown here is derived from an EMBL/GenBank/DDBJ whole genome shotgun (WGS) entry which is preliminary data.</text>
</comment>
<evidence type="ECO:0000313" key="3">
    <source>
        <dbReference type="EMBL" id="MBW0488288.1"/>
    </source>
</evidence>
<keyword evidence="1" id="KW-0175">Coiled coil</keyword>
<evidence type="ECO:0000256" key="1">
    <source>
        <dbReference type="SAM" id="Coils"/>
    </source>
</evidence>
<keyword evidence="4" id="KW-1185">Reference proteome</keyword>
<feature type="coiled-coil region" evidence="1">
    <location>
        <begin position="68"/>
        <end position="133"/>
    </location>
</feature>
<dbReference type="Proteomes" id="UP000765509">
    <property type="component" value="Unassembled WGS sequence"/>
</dbReference>
<organism evidence="3 4">
    <name type="scientific">Austropuccinia psidii MF-1</name>
    <dbReference type="NCBI Taxonomy" id="1389203"/>
    <lineage>
        <taxon>Eukaryota</taxon>
        <taxon>Fungi</taxon>
        <taxon>Dikarya</taxon>
        <taxon>Basidiomycota</taxon>
        <taxon>Pucciniomycotina</taxon>
        <taxon>Pucciniomycetes</taxon>
        <taxon>Pucciniales</taxon>
        <taxon>Sphaerophragmiaceae</taxon>
        <taxon>Austropuccinia</taxon>
    </lineage>
</organism>
<sequence>MKEGKGKGRKSVGQQPALTDKLVSKRSNSMFGVLERKLDTQDNQMLQQLRNNPQFNYDHDKIANDHKLLELKENRERAELEIKWANNKRANKEAEDGANQARLELEETSKRTRMEFDLKQQELEQNNRRMKHEIGKEVRAERLAAIKDLQRDGLSSEEIENALRMIFNP</sequence>
<protein>
    <submittedName>
        <fullName evidence="3">Uncharacterized protein</fullName>
    </submittedName>
</protein>
<evidence type="ECO:0000256" key="2">
    <source>
        <dbReference type="SAM" id="MobiDB-lite"/>
    </source>
</evidence>